<dbReference type="HOGENOM" id="CLU_141669_0_0_5"/>
<gene>
    <name evidence="2" type="ORF">Rumeso_01715</name>
</gene>
<organism evidence="2 3">
    <name type="scientific">Rubellimicrobium mesophilum DSM 19309</name>
    <dbReference type="NCBI Taxonomy" id="442562"/>
    <lineage>
        <taxon>Bacteria</taxon>
        <taxon>Pseudomonadati</taxon>
        <taxon>Pseudomonadota</taxon>
        <taxon>Alphaproteobacteria</taxon>
        <taxon>Rhodobacterales</taxon>
        <taxon>Roseobacteraceae</taxon>
        <taxon>Rubellimicrobium</taxon>
    </lineage>
</organism>
<reference evidence="2 3" key="1">
    <citation type="submission" date="2013-02" db="EMBL/GenBank/DDBJ databases">
        <authorList>
            <person name="Fiebig A."/>
            <person name="Goeker M."/>
            <person name="Klenk H.-P.P."/>
        </authorList>
    </citation>
    <scope>NUCLEOTIDE SEQUENCE [LARGE SCALE GENOMIC DNA]</scope>
    <source>
        <strain evidence="2 3">DSM 19309</strain>
    </source>
</reference>
<keyword evidence="1" id="KW-0472">Membrane</keyword>
<evidence type="ECO:0000256" key="1">
    <source>
        <dbReference type="SAM" id="Phobius"/>
    </source>
</evidence>
<keyword evidence="1" id="KW-1133">Transmembrane helix</keyword>
<evidence type="ECO:0008006" key="4">
    <source>
        <dbReference type="Google" id="ProtNLM"/>
    </source>
</evidence>
<dbReference type="OrthoDB" id="465094at2"/>
<comment type="caution">
    <text evidence="2">The sequence shown here is derived from an EMBL/GenBank/DDBJ whole genome shotgun (WGS) entry which is preliminary data.</text>
</comment>
<keyword evidence="3" id="KW-1185">Reference proteome</keyword>
<feature type="transmembrane region" description="Helical" evidence="1">
    <location>
        <begin position="20"/>
        <end position="42"/>
    </location>
</feature>
<evidence type="ECO:0000313" key="2">
    <source>
        <dbReference type="EMBL" id="EYD76757.1"/>
    </source>
</evidence>
<evidence type="ECO:0000313" key="3">
    <source>
        <dbReference type="Proteomes" id="UP000019666"/>
    </source>
</evidence>
<keyword evidence="1" id="KW-0812">Transmembrane</keyword>
<proteinExistence type="predicted"/>
<dbReference type="STRING" id="442562.Rumeso_01715"/>
<protein>
    <recommendedName>
        <fullName evidence="4">Potassium channel protein</fullName>
    </recommendedName>
</protein>
<dbReference type="RefSeq" id="WP_037277273.1">
    <property type="nucleotide sequence ID" value="NZ_KK088521.1"/>
</dbReference>
<dbReference type="Gene3D" id="1.10.287.70">
    <property type="match status" value="1"/>
</dbReference>
<sequence>MTVHPQRLRLHSRAEFLRRVLRFTLFGVAFLAVSLGIGVLGYHRLAGLGWIDSLFNAAMILTGMGPANAMPSDQAKLFASAYAIFGGAVYPAVTAIILYPLLHRMMVVLHIQAAQSGEDGP</sequence>
<dbReference type="Proteomes" id="UP000019666">
    <property type="component" value="Unassembled WGS sequence"/>
</dbReference>
<dbReference type="AlphaFoldDB" id="A0A017HQG9"/>
<feature type="transmembrane region" description="Helical" evidence="1">
    <location>
        <begin position="79"/>
        <end position="102"/>
    </location>
</feature>
<name>A0A017HQG9_9RHOB</name>
<accession>A0A017HQG9</accession>
<dbReference type="EMBL" id="AOSK01000041">
    <property type="protein sequence ID" value="EYD76757.1"/>
    <property type="molecule type" value="Genomic_DNA"/>
</dbReference>
<dbReference type="SUPFAM" id="SSF81324">
    <property type="entry name" value="Voltage-gated potassium channels"/>
    <property type="match status" value="1"/>
</dbReference>